<sequence>MEARLISLPLVQLARLLGLVRSIEPVELQDSRDWGLLIRGRGFTRLLEQELLHAPNLIRPVGWSTPRPITFRGRQAAVTYAQRLGLLPRQKTWSVSASE</sequence>
<keyword evidence="2" id="KW-1185">Reference proteome</keyword>
<evidence type="ECO:0000313" key="1">
    <source>
        <dbReference type="EMBL" id="KRG46053.1"/>
    </source>
</evidence>
<dbReference type="Proteomes" id="UP000051802">
    <property type="component" value="Unassembled WGS sequence"/>
</dbReference>
<reference evidence="1 2" key="1">
    <citation type="submission" date="2015-10" db="EMBL/GenBank/DDBJ databases">
        <title>Genome sequencing and analysis of members of genus Stenotrophomonas.</title>
        <authorList>
            <person name="Patil P.P."/>
            <person name="Midha S."/>
            <person name="Patil P.B."/>
        </authorList>
    </citation>
    <scope>NUCLEOTIDE SEQUENCE [LARGE SCALE GENOMIC DNA]</scope>
    <source>
        <strain evidence="1 2">JCM 16536</strain>
    </source>
</reference>
<protein>
    <submittedName>
        <fullName evidence="1">Uncharacterized protein</fullName>
    </submittedName>
</protein>
<dbReference type="AlphaFoldDB" id="A0A0R0ALS9"/>
<dbReference type="EMBL" id="LLXU01000058">
    <property type="protein sequence ID" value="KRG46053.1"/>
    <property type="molecule type" value="Genomic_DNA"/>
</dbReference>
<gene>
    <name evidence="1" type="ORF">ARC20_06540</name>
</gene>
<proteinExistence type="predicted"/>
<accession>A0A0R0ALS9</accession>
<evidence type="ECO:0000313" key="2">
    <source>
        <dbReference type="Proteomes" id="UP000051802"/>
    </source>
</evidence>
<dbReference type="RefSeq" id="WP_057645502.1">
    <property type="nucleotide sequence ID" value="NZ_LLXU01000058.1"/>
</dbReference>
<name>A0A0R0ALS9_9GAMM</name>
<dbReference type="OrthoDB" id="6058305at2"/>
<comment type="caution">
    <text evidence="1">The sequence shown here is derived from an EMBL/GenBank/DDBJ whole genome shotgun (WGS) entry which is preliminary data.</text>
</comment>
<dbReference type="STRING" id="676599.ARC20_06540"/>
<organism evidence="1 2">
    <name type="scientific">Stenotrophomonas panacihumi</name>
    <dbReference type="NCBI Taxonomy" id="676599"/>
    <lineage>
        <taxon>Bacteria</taxon>
        <taxon>Pseudomonadati</taxon>
        <taxon>Pseudomonadota</taxon>
        <taxon>Gammaproteobacteria</taxon>
        <taxon>Lysobacterales</taxon>
        <taxon>Lysobacteraceae</taxon>
        <taxon>Stenotrophomonas</taxon>
    </lineage>
</organism>